<dbReference type="AlphaFoldDB" id="A0AAQ4DCB4"/>
<evidence type="ECO:0000256" key="1">
    <source>
        <dbReference type="SAM" id="Phobius"/>
    </source>
</evidence>
<evidence type="ECO:0000313" key="2">
    <source>
        <dbReference type="EMBL" id="KAK8760104.1"/>
    </source>
</evidence>
<reference evidence="2 3" key="1">
    <citation type="journal article" date="2023" name="Arcadia Sci">
        <title>De novo assembly of a long-read Amblyomma americanum tick genome.</title>
        <authorList>
            <person name="Chou S."/>
            <person name="Poskanzer K.E."/>
            <person name="Rollins M."/>
            <person name="Thuy-Boun P.S."/>
        </authorList>
    </citation>
    <scope>NUCLEOTIDE SEQUENCE [LARGE SCALE GENOMIC DNA]</scope>
    <source>
        <strain evidence="2">F_SG_1</strain>
        <tissue evidence="2">Salivary glands</tissue>
    </source>
</reference>
<name>A0AAQ4DCB4_AMBAM</name>
<keyword evidence="3" id="KW-1185">Reference proteome</keyword>
<keyword evidence="1" id="KW-1133">Transmembrane helix</keyword>
<proteinExistence type="predicted"/>
<evidence type="ECO:0000313" key="3">
    <source>
        <dbReference type="Proteomes" id="UP001321473"/>
    </source>
</evidence>
<gene>
    <name evidence="2" type="ORF">V5799_028629</name>
</gene>
<keyword evidence="1" id="KW-0812">Transmembrane</keyword>
<dbReference type="EMBL" id="JARKHS020032368">
    <property type="protein sequence ID" value="KAK8760104.1"/>
    <property type="molecule type" value="Genomic_DNA"/>
</dbReference>
<organism evidence="2 3">
    <name type="scientific">Amblyomma americanum</name>
    <name type="common">Lone star tick</name>
    <dbReference type="NCBI Taxonomy" id="6943"/>
    <lineage>
        <taxon>Eukaryota</taxon>
        <taxon>Metazoa</taxon>
        <taxon>Ecdysozoa</taxon>
        <taxon>Arthropoda</taxon>
        <taxon>Chelicerata</taxon>
        <taxon>Arachnida</taxon>
        <taxon>Acari</taxon>
        <taxon>Parasitiformes</taxon>
        <taxon>Ixodida</taxon>
        <taxon>Ixodoidea</taxon>
        <taxon>Ixodidae</taxon>
        <taxon>Amblyomminae</taxon>
        <taxon>Amblyomma</taxon>
    </lineage>
</organism>
<sequence>MAVSSVLTLTLPTLDPPSAVVVVVSVYMSLVCASMCTKADTKKREAPNTCGISTGHAYVASEEDKEKEKRFDGFH</sequence>
<feature type="transmembrane region" description="Helical" evidence="1">
    <location>
        <begin position="20"/>
        <end position="37"/>
    </location>
</feature>
<accession>A0AAQ4DCB4</accession>
<protein>
    <submittedName>
        <fullName evidence="2">Uncharacterized protein</fullName>
    </submittedName>
</protein>
<comment type="caution">
    <text evidence="2">The sequence shown here is derived from an EMBL/GenBank/DDBJ whole genome shotgun (WGS) entry which is preliminary data.</text>
</comment>
<dbReference type="Proteomes" id="UP001321473">
    <property type="component" value="Unassembled WGS sequence"/>
</dbReference>
<keyword evidence="1" id="KW-0472">Membrane</keyword>